<dbReference type="Gene3D" id="1.20.1280.50">
    <property type="match status" value="1"/>
</dbReference>
<gene>
    <name evidence="2" type="ORF">OSB04_013216</name>
</gene>
<dbReference type="PROSITE" id="PS50181">
    <property type="entry name" value="FBOX"/>
    <property type="match status" value="1"/>
</dbReference>
<dbReference type="Pfam" id="PF07734">
    <property type="entry name" value="FBA_1"/>
    <property type="match status" value="1"/>
</dbReference>
<dbReference type="SUPFAM" id="SSF81383">
    <property type="entry name" value="F-box domain"/>
    <property type="match status" value="1"/>
</dbReference>
<dbReference type="PANTHER" id="PTHR31672">
    <property type="entry name" value="BNACNNG10540D PROTEIN"/>
    <property type="match status" value="1"/>
</dbReference>
<accession>A0AA38WFA3</accession>
<dbReference type="Pfam" id="PF12937">
    <property type="entry name" value="F-box-like"/>
    <property type="match status" value="1"/>
</dbReference>
<name>A0AA38WFA3_9ASTR</name>
<protein>
    <recommendedName>
        <fullName evidence="1">F-box domain-containing protein</fullName>
    </recommendedName>
</protein>
<organism evidence="2 3">
    <name type="scientific">Centaurea solstitialis</name>
    <name type="common">yellow star-thistle</name>
    <dbReference type="NCBI Taxonomy" id="347529"/>
    <lineage>
        <taxon>Eukaryota</taxon>
        <taxon>Viridiplantae</taxon>
        <taxon>Streptophyta</taxon>
        <taxon>Embryophyta</taxon>
        <taxon>Tracheophyta</taxon>
        <taxon>Spermatophyta</taxon>
        <taxon>Magnoliopsida</taxon>
        <taxon>eudicotyledons</taxon>
        <taxon>Gunneridae</taxon>
        <taxon>Pentapetalae</taxon>
        <taxon>asterids</taxon>
        <taxon>campanulids</taxon>
        <taxon>Asterales</taxon>
        <taxon>Asteraceae</taxon>
        <taxon>Carduoideae</taxon>
        <taxon>Cardueae</taxon>
        <taxon>Centaureinae</taxon>
        <taxon>Centaurea</taxon>
    </lineage>
</organism>
<sequence>MAAQLVLPDEIIVEILSMLPAKSLLRWRSVSKYWLNLISSTKFKLMHLRNFNQQNPRYSVRHLDYLASEEWFSLHFDDEAFTLDRNSHVEFPFNITSVILCFRIIGCCNGVVCLCDENGSGSDMVILWNPSIRRKLTLPLPNFKSIKSSFVVLGFGYDKMSDDYKVVRLAYNDYGFTGPRVEVYAVKTGIWRKVMFPHGWRRFYIHYNWTQVFSNGCVHWIASDSNWSHNSIMTFDITTELFGEIPLPVDLVKEHLTTIMVSLVGESLAVTYYNGLINCLVKGKKMASSTYKIWVMKEYNNPTSWTLIYNMHFPDADMGKPLKLRNKGDMIMESRDGNIIVYNCSGYASCICSGHESGWHCRNYVDKYEESLALLDVGHSVSDEEAMKALMMIG</sequence>
<dbReference type="EMBL" id="JARYMX010000003">
    <property type="protein sequence ID" value="KAJ9558602.1"/>
    <property type="molecule type" value="Genomic_DNA"/>
</dbReference>
<evidence type="ECO:0000313" key="3">
    <source>
        <dbReference type="Proteomes" id="UP001172457"/>
    </source>
</evidence>
<dbReference type="InterPro" id="IPR017451">
    <property type="entry name" value="F-box-assoc_interact_dom"/>
</dbReference>
<feature type="domain" description="F-box" evidence="1">
    <location>
        <begin position="1"/>
        <end position="46"/>
    </location>
</feature>
<dbReference type="InterPro" id="IPR001810">
    <property type="entry name" value="F-box_dom"/>
</dbReference>
<dbReference type="InterPro" id="IPR036047">
    <property type="entry name" value="F-box-like_dom_sf"/>
</dbReference>
<dbReference type="AlphaFoldDB" id="A0AA38WFA3"/>
<evidence type="ECO:0000259" key="1">
    <source>
        <dbReference type="PROSITE" id="PS50181"/>
    </source>
</evidence>
<comment type="caution">
    <text evidence="2">The sequence shown here is derived from an EMBL/GenBank/DDBJ whole genome shotgun (WGS) entry which is preliminary data.</text>
</comment>
<dbReference type="InterPro" id="IPR006527">
    <property type="entry name" value="F-box-assoc_dom_typ1"/>
</dbReference>
<reference evidence="2" key="1">
    <citation type="submission" date="2023-03" db="EMBL/GenBank/DDBJ databases">
        <title>Chromosome-scale reference genome and RAD-based genetic map of yellow starthistle (Centaurea solstitialis) reveal putative structural variation and QTLs associated with invader traits.</title>
        <authorList>
            <person name="Reatini B."/>
            <person name="Cang F.A."/>
            <person name="Jiang Q."/>
            <person name="Mckibben M.T.W."/>
            <person name="Barker M.S."/>
            <person name="Rieseberg L.H."/>
            <person name="Dlugosch K.M."/>
        </authorList>
    </citation>
    <scope>NUCLEOTIDE SEQUENCE</scope>
    <source>
        <strain evidence="2">CAN-66</strain>
        <tissue evidence="2">Leaf</tissue>
    </source>
</reference>
<dbReference type="InterPro" id="IPR050796">
    <property type="entry name" value="SCF_F-box_component"/>
</dbReference>
<dbReference type="NCBIfam" id="TIGR01640">
    <property type="entry name" value="F_box_assoc_1"/>
    <property type="match status" value="1"/>
</dbReference>
<proteinExistence type="predicted"/>
<dbReference type="SMART" id="SM00256">
    <property type="entry name" value="FBOX"/>
    <property type="match status" value="1"/>
</dbReference>
<dbReference type="Proteomes" id="UP001172457">
    <property type="component" value="Chromosome 3"/>
</dbReference>
<dbReference type="CDD" id="cd22157">
    <property type="entry name" value="F-box_AtFBW1-like"/>
    <property type="match status" value="1"/>
</dbReference>
<dbReference type="PANTHER" id="PTHR31672:SF13">
    <property type="entry name" value="F-BOX PROTEIN CPR30-LIKE"/>
    <property type="match status" value="1"/>
</dbReference>
<keyword evidence="3" id="KW-1185">Reference proteome</keyword>
<evidence type="ECO:0000313" key="2">
    <source>
        <dbReference type="EMBL" id="KAJ9558602.1"/>
    </source>
</evidence>